<organism evidence="1 2">
    <name type="scientific">Oopsacas minuta</name>
    <dbReference type="NCBI Taxonomy" id="111878"/>
    <lineage>
        <taxon>Eukaryota</taxon>
        <taxon>Metazoa</taxon>
        <taxon>Porifera</taxon>
        <taxon>Hexactinellida</taxon>
        <taxon>Hexasterophora</taxon>
        <taxon>Lyssacinosida</taxon>
        <taxon>Leucopsacidae</taxon>
        <taxon>Oopsacas</taxon>
    </lineage>
</organism>
<gene>
    <name evidence="1" type="ORF">LOD99_6656</name>
</gene>
<evidence type="ECO:0000313" key="2">
    <source>
        <dbReference type="Proteomes" id="UP001165289"/>
    </source>
</evidence>
<name>A0AAV7JL17_9METZ</name>
<comment type="caution">
    <text evidence="1">The sequence shown here is derived from an EMBL/GenBank/DDBJ whole genome shotgun (WGS) entry which is preliminary data.</text>
</comment>
<protein>
    <submittedName>
        <fullName evidence="1">Uncharacterized protein</fullName>
    </submittedName>
</protein>
<dbReference type="AlphaFoldDB" id="A0AAV7JL17"/>
<keyword evidence="2" id="KW-1185">Reference proteome</keyword>
<reference evidence="1 2" key="1">
    <citation type="journal article" date="2023" name="BMC Biol.">
        <title>The compact genome of the sponge Oopsacas minuta (Hexactinellida) is lacking key metazoan core genes.</title>
        <authorList>
            <person name="Santini S."/>
            <person name="Schenkelaars Q."/>
            <person name="Jourda C."/>
            <person name="Duchesne M."/>
            <person name="Belahbib H."/>
            <person name="Rocher C."/>
            <person name="Selva M."/>
            <person name="Riesgo A."/>
            <person name="Vervoort M."/>
            <person name="Leys S.P."/>
            <person name="Kodjabachian L."/>
            <person name="Le Bivic A."/>
            <person name="Borchiellini C."/>
            <person name="Claverie J.M."/>
            <person name="Renard E."/>
        </authorList>
    </citation>
    <scope>NUCLEOTIDE SEQUENCE [LARGE SCALE GENOMIC DNA]</scope>
    <source>
        <strain evidence="1">SPO-2</strain>
    </source>
</reference>
<dbReference type="EMBL" id="JAKMXF010000319">
    <property type="protein sequence ID" value="KAI6649652.1"/>
    <property type="molecule type" value="Genomic_DNA"/>
</dbReference>
<evidence type="ECO:0000313" key="1">
    <source>
        <dbReference type="EMBL" id="KAI6649652.1"/>
    </source>
</evidence>
<dbReference type="Proteomes" id="UP001165289">
    <property type="component" value="Unassembled WGS sequence"/>
</dbReference>
<dbReference type="InterPro" id="IPR047975">
    <property type="entry name" value="Heme_bind_FMP"/>
</dbReference>
<proteinExistence type="predicted"/>
<accession>A0AAV7JL17</accession>
<sequence>MASVGCVIAPPTETQPPDFDSPLIIEPKQPQNVLTLGNLAPLVGTWVNAPNTFGYNVMPLPQMYDETGGVMVPSYILKNNQYYEEMTFSAINGVAPNRGGQGTQVCNTLFYEQRVYLSENPDQNKLLHAENGSWLNFTSREQFLGPYGQTPLPNSTPPVLLYQIGKQMSVPHGNSILAVGTSSIDKSGRQPDIPDIPLIKPQGVNTSQYDDQSVGNPNVTYTSNPNLVIQQGLTGEKIAEYIKLEVDSKPVAPPTNIGFEQKFSKVTSYKQTVWIIASKDLGQFDRLLYSQTIGLQLIINGTKVEFPHVTSNALVRKTF</sequence>
<dbReference type="NCBIfam" id="NF040572">
    <property type="entry name" value="heme_bind_FMP"/>
    <property type="match status" value="1"/>
</dbReference>